<keyword evidence="1" id="KW-1133">Transmembrane helix</keyword>
<evidence type="ECO:0000313" key="2">
    <source>
        <dbReference type="EMBL" id="KAF9066004.1"/>
    </source>
</evidence>
<name>A0A9P5U4V2_9AGAR</name>
<sequence>MPDPELLVHYSKLYRPFLALKRLRATPKHIRSFEIWSLYTAIASPSSLGLGVATIMGLASLEEYTMRSKSSPYLGLILFGAQPLSQRSPTSMTVLPMFQSEHELSLSSNTMSLTLFLGLGTCCVWVSGLNAKVMLSMPPAY</sequence>
<keyword evidence="3" id="KW-1185">Reference proteome</keyword>
<keyword evidence="1" id="KW-0812">Transmembrane</keyword>
<reference evidence="2" key="1">
    <citation type="submission" date="2020-11" db="EMBL/GenBank/DDBJ databases">
        <authorList>
            <consortium name="DOE Joint Genome Institute"/>
            <person name="Ahrendt S."/>
            <person name="Riley R."/>
            <person name="Andreopoulos W."/>
            <person name="Labutti K."/>
            <person name="Pangilinan J."/>
            <person name="Ruiz-Duenas F.J."/>
            <person name="Barrasa J.M."/>
            <person name="Sanchez-Garcia M."/>
            <person name="Camarero S."/>
            <person name="Miyauchi S."/>
            <person name="Serrano A."/>
            <person name="Linde D."/>
            <person name="Babiker R."/>
            <person name="Drula E."/>
            <person name="Ayuso-Fernandez I."/>
            <person name="Pacheco R."/>
            <person name="Padilla G."/>
            <person name="Ferreira P."/>
            <person name="Barriuso J."/>
            <person name="Kellner H."/>
            <person name="Castanera R."/>
            <person name="Alfaro M."/>
            <person name="Ramirez L."/>
            <person name="Pisabarro A.G."/>
            <person name="Kuo A."/>
            <person name="Tritt A."/>
            <person name="Lipzen A."/>
            <person name="He G."/>
            <person name="Yan M."/>
            <person name="Ng V."/>
            <person name="Cullen D."/>
            <person name="Martin F."/>
            <person name="Rosso M.-N."/>
            <person name="Henrissat B."/>
            <person name="Hibbett D."/>
            <person name="Martinez A.T."/>
            <person name="Grigoriev I.V."/>
        </authorList>
    </citation>
    <scope>NUCLEOTIDE SEQUENCE</scope>
    <source>
        <strain evidence="2">AH 40177</strain>
    </source>
</reference>
<organism evidence="2 3">
    <name type="scientific">Rhodocollybia butyracea</name>
    <dbReference type="NCBI Taxonomy" id="206335"/>
    <lineage>
        <taxon>Eukaryota</taxon>
        <taxon>Fungi</taxon>
        <taxon>Dikarya</taxon>
        <taxon>Basidiomycota</taxon>
        <taxon>Agaricomycotina</taxon>
        <taxon>Agaricomycetes</taxon>
        <taxon>Agaricomycetidae</taxon>
        <taxon>Agaricales</taxon>
        <taxon>Marasmiineae</taxon>
        <taxon>Omphalotaceae</taxon>
        <taxon>Rhodocollybia</taxon>
    </lineage>
</organism>
<dbReference type="EMBL" id="JADNRY010000094">
    <property type="protein sequence ID" value="KAF9066004.1"/>
    <property type="molecule type" value="Genomic_DNA"/>
</dbReference>
<dbReference type="AlphaFoldDB" id="A0A9P5U4V2"/>
<gene>
    <name evidence="2" type="ORF">BDP27DRAFT_1060401</name>
</gene>
<proteinExistence type="predicted"/>
<accession>A0A9P5U4V2</accession>
<protein>
    <submittedName>
        <fullName evidence="2">Uncharacterized protein</fullName>
    </submittedName>
</protein>
<comment type="caution">
    <text evidence="2">The sequence shown here is derived from an EMBL/GenBank/DDBJ whole genome shotgun (WGS) entry which is preliminary data.</text>
</comment>
<feature type="transmembrane region" description="Helical" evidence="1">
    <location>
        <begin position="36"/>
        <end position="61"/>
    </location>
</feature>
<keyword evidence="1" id="KW-0472">Membrane</keyword>
<feature type="transmembrane region" description="Helical" evidence="1">
    <location>
        <begin position="110"/>
        <end position="131"/>
    </location>
</feature>
<dbReference type="Proteomes" id="UP000772434">
    <property type="component" value="Unassembled WGS sequence"/>
</dbReference>
<evidence type="ECO:0000313" key="3">
    <source>
        <dbReference type="Proteomes" id="UP000772434"/>
    </source>
</evidence>
<evidence type="ECO:0000256" key="1">
    <source>
        <dbReference type="SAM" id="Phobius"/>
    </source>
</evidence>